<dbReference type="HOGENOM" id="CLU_1775660_0_0_12"/>
<dbReference type="InterPro" id="IPR000182">
    <property type="entry name" value="GNAT_dom"/>
</dbReference>
<accession>F4LID5</accession>
<dbReference type="PROSITE" id="PS51186">
    <property type="entry name" value="GNAT"/>
    <property type="match status" value="1"/>
</dbReference>
<dbReference type="AlphaFoldDB" id="F4LID5"/>
<organism evidence="3 4">
    <name type="scientific">Treponema brennaborense (strain DSM 12168 / CIP 105900 / DD5/3)</name>
    <dbReference type="NCBI Taxonomy" id="906968"/>
    <lineage>
        <taxon>Bacteria</taxon>
        <taxon>Pseudomonadati</taxon>
        <taxon>Spirochaetota</taxon>
        <taxon>Spirochaetia</taxon>
        <taxon>Spirochaetales</taxon>
        <taxon>Treponemataceae</taxon>
        <taxon>Treponema</taxon>
    </lineage>
</organism>
<evidence type="ECO:0000313" key="3">
    <source>
        <dbReference type="EMBL" id="AEE16176.1"/>
    </source>
</evidence>
<dbReference type="RefSeq" id="WP_013757895.1">
    <property type="nucleotide sequence ID" value="NC_015500.1"/>
</dbReference>
<dbReference type="SUPFAM" id="SSF55729">
    <property type="entry name" value="Acyl-CoA N-acyltransferases (Nat)"/>
    <property type="match status" value="1"/>
</dbReference>
<proteinExistence type="predicted"/>
<dbReference type="STRING" id="906968.Trebr_0737"/>
<gene>
    <name evidence="3" type="ordered locus">Trebr_0737</name>
</gene>
<dbReference type="OrthoDB" id="580775at2"/>
<dbReference type="EMBL" id="CP002696">
    <property type="protein sequence ID" value="AEE16176.1"/>
    <property type="molecule type" value="Genomic_DNA"/>
</dbReference>
<keyword evidence="4" id="KW-1185">Reference proteome</keyword>
<dbReference type="KEGG" id="tbe:Trebr_0737"/>
<dbReference type="CDD" id="cd04301">
    <property type="entry name" value="NAT_SF"/>
    <property type="match status" value="1"/>
</dbReference>
<sequence length="167" mass="19558">MNLNTKDYFQFFIETVSFDEVFEFVIQAKKHYPYLLEGVQIESFCKKISSLATFVTVRNESDKLIGLIAFYMNNSNFLYITLACVLKEYQGKKLFKKMFFLLETKAKCQNYPLVQLEVNKTNEKVKALYEHSGFIQILEKDESLIMQKKINICEVSEYRGGGYIKLS</sequence>
<protein>
    <submittedName>
        <fullName evidence="3">GCN5-related N-acetyltransferase</fullName>
    </submittedName>
</protein>
<name>F4LID5_TREBD</name>
<keyword evidence="1" id="KW-0812">Transmembrane</keyword>
<dbReference type="Gene3D" id="3.40.630.30">
    <property type="match status" value="1"/>
</dbReference>
<feature type="transmembrane region" description="Helical" evidence="1">
    <location>
        <begin position="64"/>
        <end position="86"/>
    </location>
</feature>
<dbReference type="Proteomes" id="UP000006546">
    <property type="component" value="Chromosome"/>
</dbReference>
<reference evidence="4" key="1">
    <citation type="submission" date="2011-04" db="EMBL/GenBank/DDBJ databases">
        <title>The complete genome of Treponema brennaborense DSM 12168.</title>
        <authorList>
            <person name="Lucas S."/>
            <person name="Han J."/>
            <person name="Lapidus A."/>
            <person name="Bruce D."/>
            <person name="Goodwin L."/>
            <person name="Pitluck S."/>
            <person name="Peters L."/>
            <person name="Kyrpides N."/>
            <person name="Mavromatis K."/>
            <person name="Ivanova N."/>
            <person name="Mikhailova N."/>
            <person name="Pagani I."/>
            <person name="Teshima H."/>
            <person name="Detter J.C."/>
            <person name="Tapia R."/>
            <person name="Han C."/>
            <person name="Land M."/>
            <person name="Hauser L."/>
            <person name="Markowitz V."/>
            <person name="Cheng J.-F."/>
            <person name="Hugenholtz P."/>
            <person name="Woyke T."/>
            <person name="Wu D."/>
            <person name="Gronow S."/>
            <person name="Wellnitz S."/>
            <person name="Brambilla E."/>
            <person name="Klenk H.-P."/>
            <person name="Eisen J.A."/>
        </authorList>
    </citation>
    <scope>NUCLEOTIDE SEQUENCE [LARGE SCALE GENOMIC DNA]</scope>
    <source>
        <strain evidence="4">DSM 12168 / CIP 105900 / DD5/3</strain>
    </source>
</reference>
<dbReference type="InterPro" id="IPR016181">
    <property type="entry name" value="Acyl_CoA_acyltransferase"/>
</dbReference>
<keyword evidence="1" id="KW-0472">Membrane</keyword>
<dbReference type="GO" id="GO:0016747">
    <property type="term" value="F:acyltransferase activity, transferring groups other than amino-acyl groups"/>
    <property type="evidence" value="ECO:0007669"/>
    <property type="project" value="InterPro"/>
</dbReference>
<evidence type="ECO:0000259" key="2">
    <source>
        <dbReference type="PROSITE" id="PS51186"/>
    </source>
</evidence>
<keyword evidence="1" id="KW-1133">Transmembrane helix</keyword>
<feature type="domain" description="N-acetyltransferase" evidence="2">
    <location>
        <begin position="3"/>
        <end position="151"/>
    </location>
</feature>
<evidence type="ECO:0000313" key="4">
    <source>
        <dbReference type="Proteomes" id="UP000006546"/>
    </source>
</evidence>
<evidence type="ECO:0000256" key="1">
    <source>
        <dbReference type="SAM" id="Phobius"/>
    </source>
</evidence>
<dbReference type="Pfam" id="PF13673">
    <property type="entry name" value="Acetyltransf_10"/>
    <property type="match status" value="1"/>
</dbReference>